<protein>
    <recommendedName>
        <fullName evidence="1">UBC core domain-containing protein</fullName>
    </recommendedName>
</protein>
<feature type="domain" description="UBC core" evidence="1">
    <location>
        <begin position="1"/>
        <end position="146"/>
    </location>
</feature>
<dbReference type="Gene3D" id="3.10.110.10">
    <property type="entry name" value="Ubiquitin Conjugating Enzyme"/>
    <property type="match status" value="1"/>
</dbReference>
<dbReference type="AlphaFoldDB" id="E4WYC2"/>
<dbReference type="SMART" id="SM00212">
    <property type="entry name" value="UBCc"/>
    <property type="match status" value="1"/>
</dbReference>
<dbReference type="InterPro" id="IPR016135">
    <property type="entry name" value="UBQ-conjugating_enzyme/RWD"/>
</dbReference>
<sequence>MVADRLSDEVDAIYKITDGKVKARKENDSTILIALPGPAGSPWENGMYSIVVSYGKQYPDVAPTVRFSPAISHPNIFASGKVSLKVLENWTKKFTLLEIVANLYEILKCPEVETDQPSNLEAAYNYLNDKTCYESNAKKIAVNLESKKPREIKL</sequence>
<organism evidence="2">
    <name type="scientific">Oikopleura dioica</name>
    <name type="common">Tunicate</name>
    <dbReference type="NCBI Taxonomy" id="34765"/>
    <lineage>
        <taxon>Eukaryota</taxon>
        <taxon>Metazoa</taxon>
        <taxon>Chordata</taxon>
        <taxon>Tunicata</taxon>
        <taxon>Appendicularia</taxon>
        <taxon>Copelata</taxon>
        <taxon>Oikopleuridae</taxon>
        <taxon>Oikopleura</taxon>
    </lineage>
</organism>
<keyword evidence="3" id="KW-1185">Reference proteome</keyword>
<dbReference type="InterPro" id="IPR050113">
    <property type="entry name" value="Ub_conjugating_enzyme"/>
</dbReference>
<dbReference type="InterPro" id="IPR000608">
    <property type="entry name" value="UBC"/>
</dbReference>
<dbReference type="InParanoid" id="E4WYC2"/>
<dbReference type="Proteomes" id="UP000001307">
    <property type="component" value="Unassembled WGS sequence"/>
</dbReference>
<evidence type="ECO:0000313" key="3">
    <source>
        <dbReference type="Proteomes" id="UP000001307"/>
    </source>
</evidence>
<dbReference type="PROSITE" id="PS50127">
    <property type="entry name" value="UBC_2"/>
    <property type="match status" value="1"/>
</dbReference>
<proteinExistence type="predicted"/>
<gene>
    <name evidence="2" type="ORF">GSOID_T00011925001</name>
</gene>
<dbReference type="EMBL" id="FN653018">
    <property type="protein sequence ID" value="CBY22366.1"/>
    <property type="molecule type" value="Genomic_DNA"/>
</dbReference>
<name>E4WYC2_OIKDI</name>
<dbReference type="OrthoDB" id="10069349at2759"/>
<dbReference type="Pfam" id="PF00179">
    <property type="entry name" value="UQ_con"/>
    <property type="match status" value="1"/>
</dbReference>
<accession>E4WYC2</accession>
<dbReference type="SUPFAM" id="SSF54495">
    <property type="entry name" value="UBC-like"/>
    <property type="match status" value="1"/>
</dbReference>
<reference evidence="2" key="1">
    <citation type="journal article" date="2010" name="Science">
        <title>Plasticity of animal genome architecture unmasked by rapid evolution of a pelagic tunicate.</title>
        <authorList>
            <person name="Denoeud F."/>
            <person name="Henriet S."/>
            <person name="Mungpakdee S."/>
            <person name="Aury J.M."/>
            <person name="Da Silva C."/>
            <person name="Brinkmann H."/>
            <person name="Mikhaleva J."/>
            <person name="Olsen L.C."/>
            <person name="Jubin C."/>
            <person name="Canestro C."/>
            <person name="Bouquet J.M."/>
            <person name="Danks G."/>
            <person name="Poulain J."/>
            <person name="Campsteijn C."/>
            <person name="Adamski M."/>
            <person name="Cross I."/>
            <person name="Yadetie F."/>
            <person name="Muffato M."/>
            <person name="Louis A."/>
            <person name="Butcher S."/>
            <person name="Tsagkogeorga G."/>
            <person name="Konrad A."/>
            <person name="Singh S."/>
            <person name="Jensen M.F."/>
            <person name="Cong E.H."/>
            <person name="Eikeseth-Otteraa H."/>
            <person name="Noel B."/>
            <person name="Anthouard V."/>
            <person name="Porcel B.M."/>
            <person name="Kachouri-Lafond R."/>
            <person name="Nishino A."/>
            <person name="Ugolini M."/>
            <person name="Chourrout P."/>
            <person name="Nishida H."/>
            <person name="Aasland R."/>
            <person name="Huzurbazar S."/>
            <person name="Westhof E."/>
            <person name="Delsuc F."/>
            <person name="Lehrach H."/>
            <person name="Reinhardt R."/>
            <person name="Weissenbach J."/>
            <person name="Roy S.W."/>
            <person name="Artiguenave F."/>
            <person name="Postlethwait J.H."/>
            <person name="Manak J.R."/>
            <person name="Thompson E.M."/>
            <person name="Jaillon O."/>
            <person name="Du Pasquier L."/>
            <person name="Boudinot P."/>
            <person name="Liberles D.A."/>
            <person name="Volff J.N."/>
            <person name="Philippe H."/>
            <person name="Lenhard B."/>
            <person name="Roest Crollius H."/>
            <person name="Wincker P."/>
            <person name="Chourrout D."/>
        </authorList>
    </citation>
    <scope>NUCLEOTIDE SEQUENCE [LARGE SCALE GENOMIC DNA]</scope>
</reference>
<evidence type="ECO:0000259" key="1">
    <source>
        <dbReference type="PROSITE" id="PS50127"/>
    </source>
</evidence>
<dbReference type="PANTHER" id="PTHR24067">
    <property type="entry name" value="UBIQUITIN-CONJUGATING ENZYME E2"/>
    <property type="match status" value="1"/>
</dbReference>
<evidence type="ECO:0000313" key="2">
    <source>
        <dbReference type="EMBL" id="CBY22366.1"/>
    </source>
</evidence>